<dbReference type="CDD" id="cd01398">
    <property type="entry name" value="RPI_A"/>
    <property type="match status" value="1"/>
</dbReference>
<keyword evidence="1 2" id="KW-0413">Isomerase</keyword>
<feature type="binding site" evidence="2">
    <location>
        <position position="146"/>
    </location>
    <ligand>
        <name>substrate</name>
    </ligand>
</feature>
<proteinExistence type="inferred from homology"/>
<feature type="binding site" evidence="2">
    <location>
        <begin position="105"/>
        <end position="108"/>
    </location>
    <ligand>
        <name>substrate</name>
    </ligand>
</feature>
<dbReference type="SUPFAM" id="SSF75445">
    <property type="entry name" value="D-ribose-5-phosphate isomerase (RpiA), lid domain"/>
    <property type="match status" value="1"/>
</dbReference>
<comment type="catalytic activity">
    <reaction evidence="2">
        <text>aldehydo-D-ribose 5-phosphate = D-ribulose 5-phosphate</text>
        <dbReference type="Rhea" id="RHEA:14657"/>
        <dbReference type="ChEBI" id="CHEBI:58121"/>
        <dbReference type="ChEBI" id="CHEBI:58273"/>
        <dbReference type="EC" id="5.3.1.6"/>
    </reaction>
</comment>
<feature type="binding site" evidence="2">
    <location>
        <begin position="50"/>
        <end position="53"/>
    </location>
    <ligand>
        <name>substrate</name>
    </ligand>
</feature>
<dbReference type="Gene3D" id="3.40.50.1360">
    <property type="match status" value="1"/>
</dbReference>
<dbReference type="InterPro" id="IPR004788">
    <property type="entry name" value="Ribose5P_isomerase_type_A"/>
</dbReference>
<dbReference type="NCBIfam" id="NF001924">
    <property type="entry name" value="PRK00702.1"/>
    <property type="match status" value="1"/>
</dbReference>
<dbReference type="PANTHER" id="PTHR43748">
    <property type="entry name" value="RIBOSE-5-PHOSPHATE ISOMERASE 3, CHLOROPLASTIC-RELATED"/>
    <property type="match status" value="1"/>
</dbReference>
<comment type="similarity">
    <text evidence="2">Belongs to the ribose 5-phosphate isomerase family.</text>
</comment>
<dbReference type="SUPFAM" id="SSF100950">
    <property type="entry name" value="NagB/RpiA/CoA transferase-like"/>
    <property type="match status" value="1"/>
</dbReference>
<dbReference type="NCBIfam" id="TIGR00021">
    <property type="entry name" value="rpiA"/>
    <property type="match status" value="1"/>
</dbReference>
<dbReference type="GO" id="GO:0016853">
    <property type="term" value="F:isomerase activity"/>
    <property type="evidence" value="ECO:0007669"/>
    <property type="project" value="UniProtKB-KW"/>
</dbReference>
<feature type="region of interest" description="Disordered" evidence="3">
    <location>
        <begin position="1"/>
        <end position="20"/>
    </location>
</feature>
<feature type="binding site" evidence="2">
    <location>
        <begin position="119"/>
        <end position="122"/>
    </location>
    <ligand>
        <name>substrate</name>
    </ligand>
</feature>
<dbReference type="Pfam" id="PF06026">
    <property type="entry name" value="Rib_5-P_isom_A"/>
    <property type="match status" value="1"/>
</dbReference>
<evidence type="ECO:0000256" key="2">
    <source>
        <dbReference type="HAMAP-Rule" id="MF_00170"/>
    </source>
</evidence>
<comment type="caution">
    <text evidence="4">The sequence shown here is derived from an EMBL/GenBank/DDBJ whole genome shotgun (WGS) entry which is preliminary data.</text>
</comment>
<evidence type="ECO:0000256" key="1">
    <source>
        <dbReference type="ARBA" id="ARBA00023235"/>
    </source>
</evidence>
<evidence type="ECO:0000313" key="5">
    <source>
        <dbReference type="Proteomes" id="UP001061452"/>
    </source>
</evidence>
<dbReference type="PANTHER" id="PTHR43748:SF3">
    <property type="entry name" value="RIBOSE-5-PHOSPHATE ISOMERASE 3, CHLOROPLASTIC-RELATED"/>
    <property type="match status" value="1"/>
</dbReference>
<evidence type="ECO:0000313" key="4">
    <source>
        <dbReference type="EMBL" id="GBQ70310.1"/>
    </source>
</evidence>
<dbReference type="Gene3D" id="3.30.70.260">
    <property type="match status" value="1"/>
</dbReference>
<dbReference type="EMBL" id="BAQJ01000077">
    <property type="protein sequence ID" value="GBQ70310.1"/>
    <property type="molecule type" value="Genomic_DNA"/>
</dbReference>
<dbReference type="InterPro" id="IPR050262">
    <property type="entry name" value="Ribose-5P_isomerase"/>
</dbReference>
<dbReference type="HAMAP" id="MF_00170">
    <property type="entry name" value="Rib_5P_isom_A"/>
    <property type="match status" value="1"/>
</dbReference>
<accession>A0ABQ0PI80</accession>
<comment type="function">
    <text evidence="2">Catalyzes the reversible conversion of ribose-5-phosphate to ribulose 5-phosphate.</text>
</comment>
<organism evidence="4 5">
    <name type="scientific">Komagataeibacter intermedius NRIC 0521</name>
    <dbReference type="NCBI Taxonomy" id="1307934"/>
    <lineage>
        <taxon>Bacteria</taxon>
        <taxon>Pseudomonadati</taxon>
        <taxon>Pseudomonadota</taxon>
        <taxon>Alphaproteobacteria</taxon>
        <taxon>Acetobacterales</taxon>
        <taxon>Acetobacteraceae</taxon>
        <taxon>Komagataeibacter</taxon>
    </lineage>
</organism>
<dbReference type="EC" id="5.3.1.6" evidence="2"/>
<dbReference type="Proteomes" id="UP001061452">
    <property type="component" value="Unassembled WGS sequence"/>
</dbReference>
<reference evidence="4" key="1">
    <citation type="submission" date="2013-04" db="EMBL/GenBank/DDBJ databases">
        <title>The genome sequencing project of 58 acetic acid bacteria.</title>
        <authorList>
            <person name="Okamoto-Kainuma A."/>
            <person name="Ishikawa M."/>
            <person name="Umino S."/>
            <person name="Koizumi Y."/>
            <person name="Shiwa Y."/>
            <person name="Yoshikawa H."/>
            <person name="Matsutani M."/>
            <person name="Matsushita K."/>
        </authorList>
    </citation>
    <scope>NUCLEOTIDE SEQUENCE</scope>
    <source>
        <strain evidence="4">NRIC 0521</strain>
    </source>
</reference>
<keyword evidence="5" id="KW-1185">Reference proteome</keyword>
<comment type="pathway">
    <text evidence="2">Carbohydrate degradation; pentose phosphate pathway; D-ribose 5-phosphate from D-ribulose 5-phosphate (non-oxidative stage): step 1/1.</text>
</comment>
<dbReference type="InterPro" id="IPR037171">
    <property type="entry name" value="NagB/RpiA_transferase-like"/>
</dbReference>
<protein>
    <recommendedName>
        <fullName evidence="2">Ribose-5-phosphate isomerase A</fullName>
        <ecNumber evidence="2">5.3.1.6</ecNumber>
    </recommendedName>
    <alternativeName>
        <fullName evidence="2">Phosphoriboisomerase A</fullName>
        <shortName evidence="2">PRI</shortName>
    </alternativeName>
</protein>
<comment type="subunit">
    <text evidence="2">Homodimer.</text>
</comment>
<evidence type="ECO:0000256" key="3">
    <source>
        <dbReference type="SAM" id="MobiDB-lite"/>
    </source>
</evidence>
<gene>
    <name evidence="2" type="primary">rpiA</name>
    <name evidence="4" type="ORF">AA0521_1654</name>
</gene>
<sequence length="250" mass="27024">MTAVETASQMDSRSPDMTLQISDPREEQKRLAAIEAASMVRDGMVVGLGSGTTSAYMIDELGRRWAEGLRFSAIPTSERSAEQARSHGIKLVTFASHPQIDLDIDGADEVEMGTLNLIKGRGGALFREKIVAAASRRFVVVVDESKLVRRLGHHMPVPVEVTTFGWELTATRLRDLGARPTLRLDQHGTPFCTDGGNLILDCNFGEIADSVALARKIRAIVGVIESGLFIGRTSEVIVAGQDGLKHLMAG</sequence>
<feature type="active site" description="Proton acceptor" evidence="2">
    <location>
        <position position="128"/>
    </location>
</feature>
<dbReference type="InterPro" id="IPR020672">
    <property type="entry name" value="Ribose5P_isomerase_typA_subgr"/>
</dbReference>
<name>A0ABQ0PI80_9PROT</name>